<organism evidence="2 3">
    <name type="scientific">Ophiobolus disseminans</name>
    <dbReference type="NCBI Taxonomy" id="1469910"/>
    <lineage>
        <taxon>Eukaryota</taxon>
        <taxon>Fungi</taxon>
        <taxon>Dikarya</taxon>
        <taxon>Ascomycota</taxon>
        <taxon>Pezizomycotina</taxon>
        <taxon>Dothideomycetes</taxon>
        <taxon>Pleosporomycetidae</taxon>
        <taxon>Pleosporales</taxon>
        <taxon>Pleosporineae</taxon>
        <taxon>Phaeosphaeriaceae</taxon>
        <taxon>Ophiobolus</taxon>
    </lineage>
</organism>
<accession>A0A6A7A3T6</accession>
<dbReference type="Proteomes" id="UP000799424">
    <property type="component" value="Unassembled WGS sequence"/>
</dbReference>
<dbReference type="SUPFAM" id="SSF51182">
    <property type="entry name" value="RmlC-like cupins"/>
    <property type="match status" value="1"/>
</dbReference>
<evidence type="ECO:0000259" key="1">
    <source>
        <dbReference type="Pfam" id="PF07883"/>
    </source>
</evidence>
<evidence type="ECO:0000313" key="2">
    <source>
        <dbReference type="EMBL" id="KAF2827793.1"/>
    </source>
</evidence>
<dbReference type="EMBL" id="MU006223">
    <property type="protein sequence ID" value="KAF2827793.1"/>
    <property type="molecule type" value="Genomic_DNA"/>
</dbReference>
<dbReference type="Pfam" id="PF07883">
    <property type="entry name" value="Cupin_2"/>
    <property type="match status" value="1"/>
</dbReference>
<evidence type="ECO:0000313" key="3">
    <source>
        <dbReference type="Proteomes" id="UP000799424"/>
    </source>
</evidence>
<dbReference type="InterPro" id="IPR053146">
    <property type="entry name" value="QDO-like"/>
</dbReference>
<dbReference type="InterPro" id="IPR011051">
    <property type="entry name" value="RmlC_Cupin_sf"/>
</dbReference>
<protein>
    <submittedName>
        <fullName evidence="2">RmlC-like cupin</fullName>
    </submittedName>
</protein>
<dbReference type="Gene3D" id="2.60.120.10">
    <property type="entry name" value="Jelly Rolls"/>
    <property type="match status" value="1"/>
</dbReference>
<dbReference type="OrthoDB" id="4124983at2759"/>
<dbReference type="InterPro" id="IPR014710">
    <property type="entry name" value="RmlC-like_jellyroll"/>
</dbReference>
<sequence length="198" mass="22262">MNGVVDKGTSKYSQTLHIGHASSSKIPWRYLGQYKYRILEDGTQTQYRLAVIESELPPHSDGPVFHFHEMHDEGFYVTKGRVRFHSPGRPHLDASAGDLITVPIRLPHKFSNPFNESAVFINTITPGFFVRYFEVLEELIGDGKTLTREVNMEALRRFATVPLTEGMVKQFEGLFGDGKRSGVNGHVKKAGKEEVNGD</sequence>
<dbReference type="InterPro" id="IPR013096">
    <property type="entry name" value="Cupin_2"/>
</dbReference>
<dbReference type="AlphaFoldDB" id="A0A6A7A3T6"/>
<name>A0A6A7A3T6_9PLEO</name>
<dbReference type="PANTHER" id="PTHR36440">
    <property type="entry name" value="PUTATIVE (AFU_ORTHOLOGUE AFUA_8G07350)-RELATED"/>
    <property type="match status" value="1"/>
</dbReference>
<gene>
    <name evidence="2" type="ORF">CC86DRAFT_438568</name>
</gene>
<feature type="domain" description="Cupin type-2" evidence="1">
    <location>
        <begin position="55"/>
        <end position="122"/>
    </location>
</feature>
<dbReference type="PANTHER" id="PTHR36440:SF1">
    <property type="entry name" value="PUTATIVE (AFU_ORTHOLOGUE AFUA_8G07350)-RELATED"/>
    <property type="match status" value="1"/>
</dbReference>
<reference evidence="2" key="1">
    <citation type="journal article" date="2020" name="Stud. Mycol.">
        <title>101 Dothideomycetes genomes: a test case for predicting lifestyles and emergence of pathogens.</title>
        <authorList>
            <person name="Haridas S."/>
            <person name="Albert R."/>
            <person name="Binder M."/>
            <person name="Bloem J."/>
            <person name="Labutti K."/>
            <person name="Salamov A."/>
            <person name="Andreopoulos B."/>
            <person name="Baker S."/>
            <person name="Barry K."/>
            <person name="Bills G."/>
            <person name="Bluhm B."/>
            <person name="Cannon C."/>
            <person name="Castanera R."/>
            <person name="Culley D."/>
            <person name="Daum C."/>
            <person name="Ezra D."/>
            <person name="Gonzalez J."/>
            <person name="Henrissat B."/>
            <person name="Kuo A."/>
            <person name="Liang C."/>
            <person name="Lipzen A."/>
            <person name="Lutzoni F."/>
            <person name="Magnuson J."/>
            <person name="Mondo S."/>
            <person name="Nolan M."/>
            <person name="Ohm R."/>
            <person name="Pangilinan J."/>
            <person name="Park H.-J."/>
            <person name="Ramirez L."/>
            <person name="Alfaro M."/>
            <person name="Sun H."/>
            <person name="Tritt A."/>
            <person name="Yoshinaga Y."/>
            <person name="Zwiers L.-H."/>
            <person name="Turgeon B."/>
            <person name="Goodwin S."/>
            <person name="Spatafora J."/>
            <person name="Crous P."/>
            <person name="Grigoriev I."/>
        </authorList>
    </citation>
    <scope>NUCLEOTIDE SEQUENCE</scope>
    <source>
        <strain evidence="2">CBS 113818</strain>
    </source>
</reference>
<keyword evidence="3" id="KW-1185">Reference proteome</keyword>
<proteinExistence type="predicted"/>